<feature type="transmembrane region" description="Helical" evidence="5">
    <location>
        <begin position="6"/>
        <end position="22"/>
    </location>
</feature>
<keyword evidence="3 5" id="KW-1133">Transmembrane helix</keyword>
<evidence type="ECO:0000256" key="3">
    <source>
        <dbReference type="ARBA" id="ARBA00022989"/>
    </source>
</evidence>
<reference evidence="7" key="1">
    <citation type="submission" date="2016-10" db="EMBL/GenBank/DDBJ databases">
        <authorList>
            <person name="Varghese N."/>
            <person name="Submissions S."/>
        </authorList>
    </citation>
    <scope>NUCLEOTIDE SEQUENCE [LARGE SCALE GENOMIC DNA]</scope>
    <source>
        <strain evidence="7">IBRC-M10078</strain>
    </source>
</reference>
<sequence>MTHAHITSWALAIILFVVVLFLQKGGKAKGAKIVHMVLRLFYVLTILTGAQLLFGAASLPFAYILKLILGILTIGFIEMVLIRSKKGKPTMMFWILLLVSLIATIYLGFSLPV</sequence>
<evidence type="ECO:0000256" key="4">
    <source>
        <dbReference type="ARBA" id="ARBA00023136"/>
    </source>
</evidence>
<dbReference type="InterPro" id="IPR010899">
    <property type="entry name" value="UPF0344"/>
</dbReference>
<accession>A0A1H0UN42</accession>
<organism evidence="6 7">
    <name type="scientific">Litchfieldia salsa</name>
    <dbReference type="NCBI Taxonomy" id="930152"/>
    <lineage>
        <taxon>Bacteria</taxon>
        <taxon>Bacillati</taxon>
        <taxon>Bacillota</taxon>
        <taxon>Bacilli</taxon>
        <taxon>Bacillales</taxon>
        <taxon>Bacillaceae</taxon>
        <taxon>Litchfieldia</taxon>
    </lineage>
</organism>
<dbReference type="Proteomes" id="UP000199159">
    <property type="component" value="Unassembled WGS sequence"/>
</dbReference>
<keyword evidence="7" id="KW-1185">Reference proteome</keyword>
<dbReference type="AlphaFoldDB" id="A0A1H0UN42"/>
<dbReference type="RefSeq" id="WP_090854084.1">
    <property type="nucleotide sequence ID" value="NZ_FNJU01000005.1"/>
</dbReference>
<dbReference type="Pfam" id="PF07457">
    <property type="entry name" value="DUF1516"/>
    <property type="match status" value="1"/>
</dbReference>
<feature type="transmembrane region" description="Helical" evidence="5">
    <location>
        <begin position="34"/>
        <end position="54"/>
    </location>
</feature>
<dbReference type="GO" id="GO:0005886">
    <property type="term" value="C:plasma membrane"/>
    <property type="evidence" value="ECO:0007669"/>
    <property type="project" value="UniProtKB-SubCell"/>
</dbReference>
<dbReference type="NCBIfam" id="NF010198">
    <property type="entry name" value="PRK13673.1-5"/>
    <property type="match status" value="1"/>
</dbReference>
<evidence type="ECO:0000313" key="7">
    <source>
        <dbReference type="Proteomes" id="UP000199159"/>
    </source>
</evidence>
<comment type="subcellular location">
    <subcellularLocation>
        <location evidence="5">Cell membrane</location>
        <topology evidence="5">Multi-pass membrane protein</topology>
    </subcellularLocation>
</comment>
<comment type="similarity">
    <text evidence="5">Belongs to the UPF0344 family.</text>
</comment>
<protein>
    <recommendedName>
        <fullName evidence="5">UPF0344 protein SAMN05216565_10526</fullName>
    </recommendedName>
</protein>
<proteinExistence type="inferred from homology"/>
<gene>
    <name evidence="6" type="ORF">SAMN05216565_10526</name>
</gene>
<feature type="transmembrane region" description="Helical" evidence="5">
    <location>
        <begin position="60"/>
        <end position="81"/>
    </location>
</feature>
<feature type="transmembrane region" description="Helical" evidence="5">
    <location>
        <begin position="93"/>
        <end position="111"/>
    </location>
</feature>
<keyword evidence="1 5" id="KW-1003">Cell membrane</keyword>
<evidence type="ECO:0000256" key="5">
    <source>
        <dbReference type="HAMAP-Rule" id="MF_01536"/>
    </source>
</evidence>
<dbReference type="OrthoDB" id="2365314at2"/>
<name>A0A1H0UN42_9BACI</name>
<dbReference type="HAMAP" id="MF_01536">
    <property type="entry name" value="UPF0344"/>
    <property type="match status" value="1"/>
</dbReference>
<evidence type="ECO:0000256" key="2">
    <source>
        <dbReference type="ARBA" id="ARBA00022692"/>
    </source>
</evidence>
<evidence type="ECO:0000313" key="6">
    <source>
        <dbReference type="EMBL" id="SDP67276.1"/>
    </source>
</evidence>
<evidence type="ECO:0000256" key="1">
    <source>
        <dbReference type="ARBA" id="ARBA00022475"/>
    </source>
</evidence>
<dbReference type="EMBL" id="FNJU01000005">
    <property type="protein sequence ID" value="SDP67276.1"/>
    <property type="molecule type" value="Genomic_DNA"/>
</dbReference>
<dbReference type="STRING" id="930152.SAMN05216565_10526"/>
<keyword evidence="4 5" id="KW-0472">Membrane</keyword>
<keyword evidence="2 5" id="KW-0812">Transmembrane</keyword>